<dbReference type="GO" id="GO:0016614">
    <property type="term" value="F:oxidoreductase activity, acting on CH-OH group of donors"/>
    <property type="evidence" value="ECO:0007669"/>
    <property type="project" value="InterPro"/>
</dbReference>
<dbReference type="Proteomes" id="UP000663828">
    <property type="component" value="Unassembled WGS sequence"/>
</dbReference>
<dbReference type="PANTHER" id="PTHR11552:SF147">
    <property type="entry name" value="CHOLINE DEHYDROGENASE, MITOCHONDRIAL"/>
    <property type="match status" value="1"/>
</dbReference>
<evidence type="ECO:0000313" key="3">
    <source>
        <dbReference type="EMBL" id="CAF1690822.1"/>
    </source>
</evidence>
<dbReference type="Gene3D" id="3.30.560.10">
    <property type="entry name" value="Glucose Oxidase, domain 3"/>
    <property type="match status" value="2"/>
</dbReference>
<evidence type="ECO:0000256" key="1">
    <source>
        <dbReference type="ARBA" id="ARBA00010790"/>
    </source>
</evidence>
<comment type="caution">
    <text evidence="3">The sequence shown here is derived from an EMBL/GenBank/DDBJ whole genome shotgun (WGS) entry which is preliminary data.</text>
</comment>
<feature type="non-terminal residue" evidence="3">
    <location>
        <position position="1"/>
    </location>
</feature>
<evidence type="ECO:0000259" key="2">
    <source>
        <dbReference type="Pfam" id="PF05199"/>
    </source>
</evidence>
<dbReference type="EMBL" id="CAJNOR010020791">
    <property type="protein sequence ID" value="CAF1690822.1"/>
    <property type="molecule type" value="Genomic_DNA"/>
</dbReference>
<dbReference type="PANTHER" id="PTHR11552">
    <property type="entry name" value="GLUCOSE-METHANOL-CHOLINE GMC OXIDOREDUCTASE"/>
    <property type="match status" value="1"/>
</dbReference>
<dbReference type="InterPro" id="IPR012132">
    <property type="entry name" value="GMC_OxRdtase"/>
</dbReference>
<feature type="domain" description="Glucose-methanol-choline oxidoreductase C-terminal" evidence="2">
    <location>
        <begin position="94"/>
        <end position="142"/>
    </location>
</feature>
<gene>
    <name evidence="3" type="ORF">XAT740_LOCUS63914</name>
</gene>
<dbReference type="InterPro" id="IPR007867">
    <property type="entry name" value="GMC_OxRtase_C"/>
</dbReference>
<dbReference type="Pfam" id="PF05199">
    <property type="entry name" value="GMC_oxred_C"/>
    <property type="match status" value="1"/>
</dbReference>
<dbReference type="InterPro" id="IPR036188">
    <property type="entry name" value="FAD/NAD-bd_sf"/>
</dbReference>
<sequence>PHLLMLSGVGDPETLQQHGIPIKHELRQVGNNLMDNGAVVIEYESTNLSFESCKPMALINSQSPTTGTNPDIFFFLQPNEKTKHVDAVIFNASPKSTIGSVSLYNSNPLVLPKITLNYLKDQSDVATFINGIKYVQRIMSTGTIMSYLQLT</sequence>
<comment type="similarity">
    <text evidence="1">Belongs to the GMC oxidoreductase family.</text>
</comment>
<reference evidence="3" key="1">
    <citation type="submission" date="2021-02" db="EMBL/GenBank/DDBJ databases">
        <authorList>
            <person name="Nowell W R."/>
        </authorList>
    </citation>
    <scope>NUCLEOTIDE SEQUENCE</scope>
</reference>
<dbReference type="SUPFAM" id="SSF54373">
    <property type="entry name" value="FAD-linked reductases, C-terminal domain"/>
    <property type="match status" value="1"/>
</dbReference>
<name>A0A816HP20_ADIRI</name>
<accession>A0A816HP20</accession>
<dbReference type="GO" id="GO:0050660">
    <property type="term" value="F:flavin adenine dinucleotide binding"/>
    <property type="evidence" value="ECO:0007669"/>
    <property type="project" value="InterPro"/>
</dbReference>
<evidence type="ECO:0000313" key="4">
    <source>
        <dbReference type="Proteomes" id="UP000663828"/>
    </source>
</evidence>
<protein>
    <recommendedName>
        <fullName evidence="2">Glucose-methanol-choline oxidoreductase C-terminal domain-containing protein</fullName>
    </recommendedName>
</protein>
<dbReference type="SUPFAM" id="SSF51905">
    <property type="entry name" value="FAD/NAD(P)-binding domain"/>
    <property type="match status" value="1"/>
</dbReference>
<dbReference type="AlphaFoldDB" id="A0A816HP20"/>
<dbReference type="Gene3D" id="3.50.50.60">
    <property type="entry name" value="FAD/NAD(P)-binding domain"/>
    <property type="match status" value="1"/>
</dbReference>
<keyword evidence="4" id="KW-1185">Reference proteome</keyword>
<feature type="non-terminal residue" evidence="3">
    <location>
        <position position="151"/>
    </location>
</feature>
<organism evidence="3 4">
    <name type="scientific">Adineta ricciae</name>
    <name type="common">Rotifer</name>
    <dbReference type="NCBI Taxonomy" id="249248"/>
    <lineage>
        <taxon>Eukaryota</taxon>
        <taxon>Metazoa</taxon>
        <taxon>Spiralia</taxon>
        <taxon>Gnathifera</taxon>
        <taxon>Rotifera</taxon>
        <taxon>Eurotatoria</taxon>
        <taxon>Bdelloidea</taxon>
        <taxon>Adinetida</taxon>
        <taxon>Adinetidae</taxon>
        <taxon>Adineta</taxon>
    </lineage>
</organism>
<proteinExistence type="inferred from homology"/>